<name>A0A511Z2V3_9BACL</name>
<dbReference type="InterPro" id="IPR013486">
    <property type="entry name" value="SpoIID/LytB"/>
</dbReference>
<dbReference type="GO" id="GO:0030288">
    <property type="term" value="C:outer membrane-bounded periplasmic space"/>
    <property type="evidence" value="ECO:0007669"/>
    <property type="project" value="TreeGrafter"/>
</dbReference>
<evidence type="ECO:0000313" key="2">
    <source>
        <dbReference type="EMBL" id="GEN81746.1"/>
    </source>
</evidence>
<accession>A0A511Z2V3</accession>
<evidence type="ECO:0000259" key="1">
    <source>
        <dbReference type="Pfam" id="PF08486"/>
    </source>
</evidence>
<dbReference type="GO" id="GO:0030435">
    <property type="term" value="P:sporulation resulting in formation of a cellular spore"/>
    <property type="evidence" value="ECO:0007669"/>
    <property type="project" value="InterPro"/>
</dbReference>
<reference evidence="2 3" key="1">
    <citation type="submission" date="2019-07" db="EMBL/GenBank/DDBJ databases">
        <title>Whole genome shotgun sequence of Sporosarcina luteola NBRC 105378.</title>
        <authorList>
            <person name="Hosoyama A."/>
            <person name="Uohara A."/>
            <person name="Ohji S."/>
            <person name="Ichikawa N."/>
        </authorList>
    </citation>
    <scope>NUCLEOTIDE SEQUENCE [LARGE SCALE GENOMIC DNA]</scope>
    <source>
        <strain evidence="2 3">NBRC 105378</strain>
    </source>
</reference>
<keyword evidence="3" id="KW-1185">Reference proteome</keyword>
<evidence type="ECO:0000313" key="3">
    <source>
        <dbReference type="Proteomes" id="UP000321901"/>
    </source>
</evidence>
<feature type="domain" description="Sporulation stage II protein D amidase enhancer LytB N-terminal" evidence="1">
    <location>
        <begin position="53"/>
        <end position="142"/>
    </location>
</feature>
<organism evidence="2 3">
    <name type="scientific">Sporosarcina luteola</name>
    <dbReference type="NCBI Taxonomy" id="582850"/>
    <lineage>
        <taxon>Bacteria</taxon>
        <taxon>Bacillati</taxon>
        <taxon>Bacillota</taxon>
        <taxon>Bacilli</taxon>
        <taxon>Bacillales</taxon>
        <taxon>Caryophanaceae</taxon>
        <taxon>Sporosarcina</taxon>
    </lineage>
</organism>
<dbReference type="RefSeq" id="WP_147054122.1">
    <property type="nucleotide sequence ID" value="NZ_BJYL01000002.1"/>
</dbReference>
<dbReference type="InterPro" id="IPR014225">
    <property type="entry name" value="Spore_II_D_firmicutes"/>
</dbReference>
<sequence>MDKLDKLLAVLFIVLLFFIPIMMKKPIVTEKNVAMEEEPCVLYITVEGEDKPLPLEEYVLGVVAGEMPISFHDEALRAQAIAARTYALRTTEAGKKPIAATVSAQVYKNAAERKKRWGKEFKANEKRLRGIVESTAGDTIVYEDEMITAMFFSTSNGKTETAQNYSGNPVPYLQSVESPGESTVAAEVERRLELPLEEWNEALGSVWKADRFKSLQLVRNQTGRVQKAVSTDFEMSGREMREVLGLASTDFDIAYDITNKIVIVTTKGYGHGVGMSQYGAEAFAQKGWTAENIIPYYYSGTTIKKFELDESECLKTPTLANNSK</sequence>
<protein>
    <recommendedName>
        <fullName evidence="1">Sporulation stage II protein D amidase enhancer LytB N-terminal domain-containing protein</fullName>
    </recommendedName>
</protein>
<dbReference type="Pfam" id="PF08486">
    <property type="entry name" value="SpoIID"/>
    <property type="match status" value="1"/>
</dbReference>
<gene>
    <name evidence="2" type="ORF">SLU01_00580</name>
</gene>
<proteinExistence type="predicted"/>
<dbReference type="InterPro" id="IPR013693">
    <property type="entry name" value="SpoIID/LytB_N"/>
</dbReference>
<dbReference type="OrthoDB" id="9794671at2"/>
<dbReference type="AlphaFoldDB" id="A0A511Z2V3"/>
<dbReference type="PANTHER" id="PTHR30032:SF4">
    <property type="entry name" value="AMIDASE ENHANCER"/>
    <property type="match status" value="1"/>
</dbReference>
<comment type="caution">
    <text evidence="2">The sequence shown here is derived from an EMBL/GenBank/DDBJ whole genome shotgun (WGS) entry which is preliminary data.</text>
</comment>
<dbReference type="Proteomes" id="UP000321901">
    <property type="component" value="Unassembled WGS sequence"/>
</dbReference>
<dbReference type="PANTHER" id="PTHR30032">
    <property type="entry name" value="N-ACETYLMURAMOYL-L-ALANINE AMIDASE-RELATED"/>
    <property type="match status" value="1"/>
</dbReference>
<dbReference type="NCBIfam" id="TIGR02870">
    <property type="entry name" value="spore_II_D"/>
    <property type="match status" value="1"/>
</dbReference>
<dbReference type="NCBIfam" id="TIGR02669">
    <property type="entry name" value="SpoIID_LytB"/>
    <property type="match status" value="1"/>
</dbReference>
<dbReference type="EMBL" id="BJYL01000002">
    <property type="protein sequence ID" value="GEN81746.1"/>
    <property type="molecule type" value="Genomic_DNA"/>
</dbReference>
<dbReference type="InterPro" id="IPR051922">
    <property type="entry name" value="Bact_Sporulation_Assoc"/>
</dbReference>